<sequence>MRVGVICFANTCRSPVAESLLVRFLAGEDGVEVFSRGVAGGPGSTPEAMLQALTQNGLSLVSVSGEQLVSDDLHADLYLFMERSILREAVVRNPSMWPKSFTMREFARRAQLNPPERDSETFAEWLAVVHGTRRREELLGTDSEDDVRDPGLGGDLEAFNAMISELDLLSHKVAQILTGWPSR</sequence>
<evidence type="ECO:0000259" key="1">
    <source>
        <dbReference type="SMART" id="SM00226"/>
    </source>
</evidence>
<gene>
    <name evidence="2" type="ORF">UFOPK2958_00925</name>
</gene>
<dbReference type="AlphaFoldDB" id="A0A6J6WTZ4"/>
<organism evidence="2">
    <name type="scientific">freshwater metagenome</name>
    <dbReference type="NCBI Taxonomy" id="449393"/>
    <lineage>
        <taxon>unclassified sequences</taxon>
        <taxon>metagenomes</taxon>
        <taxon>ecological metagenomes</taxon>
    </lineage>
</organism>
<dbReference type="Gene3D" id="3.40.50.2300">
    <property type="match status" value="1"/>
</dbReference>
<dbReference type="InterPro" id="IPR023485">
    <property type="entry name" value="Ptyr_pPase"/>
</dbReference>
<dbReference type="InterPro" id="IPR036196">
    <property type="entry name" value="Ptyr_pPase_sf"/>
</dbReference>
<reference evidence="2" key="1">
    <citation type="submission" date="2020-05" db="EMBL/GenBank/DDBJ databases">
        <authorList>
            <person name="Chiriac C."/>
            <person name="Salcher M."/>
            <person name="Ghai R."/>
            <person name="Kavagutti S V."/>
        </authorList>
    </citation>
    <scope>NUCLEOTIDE SEQUENCE</scope>
</reference>
<feature type="domain" description="Phosphotyrosine protein phosphatase I" evidence="1">
    <location>
        <begin position="1"/>
        <end position="141"/>
    </location>
</feature>
<dbReference type="SMART" id="SM00226">
    <property type="entry name" value="LMWPc"/>
    <property type="match status" value="1"/>
</dbReference>
<dbReference type="EMBL" id="CAFAAB010000103">
    <property type="protein sequence ID" value="CAB4787589.1"/>
    <property type="molecule type" value="Genomic_DNA"/>
</dbReference>
<proteinExistence type="predicted"/>
<name>A0A6J6WTZ4_9ZZZZ</name>
<accession>A0A6J6WTZ4</accession>
<evidence type="ECO:0000313" key="2">
    <source>
        <dbReference type="EMBL" id="CAB4787589.1"/>
    </source>
</evidence>
<dbReference type="SUPFAM" id="SSF52788">
    <property type="entry name" value="Phosphotyrosine protein phosphatases I"/>
    <property type="match status" value="1"/>
</dbReference>
<protein>
    <submittedName>
        <fullName evidence="2">Unannotated protein</fullName>
    </submittedName>
</protein>
<dbReference type="Pfam" id="PF01451">
    <property type="entry name" value="LMWPc"/>
    <property type="match status" value="1"/>
</dbReference>